<keyword evidence="2" id="KW-1185">Reference proteome</keyword>
<evidence type="ECO:0000313" key="1">
    <source>
        <dbReference type="EMBL" id="ARV77443.1"/>
    </source>
</evidence>
<accession>A0A1Y0T081</accession>
<dbReference type="EMBL" id="MF063068">
    <property type="protein sequence ID" value="ARV77443.1"/>
    <property type="molecule type" value="Genomic_DNA"/>
</dbReference>
<organism evidence="1 2">
    <name type="scientific">Pseudomonas phage Noxifer</name>
    <dbReference type="NCBI Taxonomy" id="2006684"/>
    <lineage>
        <taxon>Viruses</taxon>
        <taxon>Duplodnaviria</taxon>
        <taxon>Heunggongvirae</taxon>
        <taxon>Uroviricota</taxon>
        <taxon>Caudoviricetes</taxon>
        <taxon>Chimalliviridae</taxon>
        <taxon>Noxifervirus</taxon>
        <taxon>Noxifervirus noxifer</taxon>
    </lineage>
</organism>
<sequence length="226" mass="25904">MSVISFTKFIDERNAETSNEVRKYLKHFGVSLAKYTKSPKCKVHDSLCAVVAGWDLWVNLEVLTDYWLVSAMPAFKTEDGNIQLNFLSGFGEPVNGEYPPALQIEIEHITDGRGDPLIDSARTFELALREHKPGVLVVSVLAIAVMRYANRDMGHMYRMHTVDNDQITLVTESPTERMTFRLDIELTRKALQKLKLDCERQDRRDGVLPDPEAWTVFEDQRLDKED</sequence>
<name>A0A1Y0T081_9CAUD</name>
<gene>
    <name evidence="1" type="ORF">NOXIFER_278</name>
</gene>
<reference evidence="1 2" key="1">
    <citation type="submission" date="2017-05" db="EMBL/GenBank/DDBJ databases">
        <authorList>
            <person name="Song R."/>
            <person name="Chenine A.L."/>
            <person name="Ruprecht R.M."/>
        </authorList>
    </citation>
    <scope>NUCLEOTIDE SEQUENCE [LARGE SCALE GENOMIC DNA]</scope>
</reference>
<dbReference type="Proteomes" id="UP000224829">
    <property type="component" value="Segment"/>
</dbReference>
<protein>
    <submittedName>
        <fullName evidence="1">Uncharacterized protein</fullName>
    </submittedName>
</protein>
<evidence type="ECO:0000313" key="2">
    <source>
        <dbReference type="Proteomes" id="UP000224829"/>
    </source>
</evidence>
<proteinExistence type="predicted"/>